<dbReference type="SUPFAM" id="SSF158694">
    <property type="entry name" value="UraD-Like"/>
    <property type="match status" value="1"/>
</dbReference>
<dbReference type="GO" id="GO:0006144">
    <property type="term" value="P:purine nucleobase metabolic process"/>
    <property type="evidence" value="ECO:0007669"/>
    <property type="project" value="UniProtKB-KW"/>
</dbReference>
<dbReference type="InterPro" id="IPR018020">
    <property type="entry name" value="OHCU_decarboxylase"/>
</dbReference>
<protein>
    <submittedName>
        <fullName evidence="3">Putative allantoinase 1</fullName>
    </submittedName>
</protein>
<organism evidence="3 4">
    <name type="scientific">Choanephora cucurbitarum</name>
    <dbReference type="NCBI Taxonomy" id="101091"/>
    <lineage>
        <taxon>Eukaryota</taxon>
        <taxon>Fungi</taxon>
        <taxon>Fungi incertae sedis</taxon>
        <taxon>Mucoromycota</taxon>
        <taxon>Mucoromycotina</taxon>
        <taxon>Mucoromycetes</taxon>
        <taxon>Mucorales</taxon>
        <taxon>Mucorineae</taxon>
        <taxon>Choanephoraceae</taxon>
        <taxon>Choanephoroideae</taxon>
        <taxon>Choanephora</taxon>
    </lineage>
</organism>
<dbReference type="OrthoDB" id="5398391at2759"/>
<proteinExistence type="predicted"/>
<dbReference type="PANTHER" id="PTHR37987:SF1">
    <property type="entry name" value="OXO-4-HYDROXY-4-CARBOXY-5-UREIDOIMIDAZOLINE DECARBOXYLASE DOMAIN-CONTAINING PROTEIN"/>
    <property type="match status" value="1"/>
</dbReference>
<feature type="domain" description="Oxo-4-hydroxy-4-carboxy-5-ureidoimidazoline decarboxylase" evidence="2">
    <location>
        <begin position="11"/>
        <end position="171"/>
    </location>
</feature>
<dbReference type="InterPro" id="IPR036778">
    <property type="entry name" value="OHCU_decarboxylase_sf"/>
</dbReference>
<dbReference type="Pfam" id="PF09349">
    <property type="entry name" value="OHCU_decarbox"/>
    <property type="match status" value="1"/>
</dbReference>
<dbReference type="Gene3D" id="1.10.3330.10">
    <property type="entry name" value="Oxo-4-hydroxy-4-carboxy-5-ureidoimidazoline decarboxylase"/>
    <property type="match status" value="1"/>
</dbReference>
<accession>A0A1C7NKS4</accession>
<comment type="caution">
    <text evidence="3">The sequence shown here is derived from an EMBL/GenBank/DDBJ whole genome shotgun (WGS) entry which is preliminary data.</text>
</comment>
<sequence>MASLPVIEQLNKESSENFIKAVNVLFETAPPLAQRLLNRRPYQSYTDLIDYAEKICLGEELSQEEKLEVMNAHPRIGASKANLSVSSLKEQGYDSRTSNLSEQDEEVNAKLAHLNQVYEDKYGFKFVVFVNGRPRHQIVPIIEERIASDNREEELKTGITDMMLIARDRLKKANFDSSKI</sequence>
<name>A0A1C7NKS4_9FUNG</name>
<gene>
    <name evidence="3" type="primary">allB1</name>
    <name evidence="3" type="ORF">A0J61_02211</name>
</gene>
<dbReference type="Proteomes" id="UP000093000">
    <property type="component" value="Unassembled WGS sequence"/>
</dbReference>
<dbReference type="STRING" id="101091.A0A1C7NKS4"/>
<keyword evidence="1" id="KW-0659">Purine metabolism</keyword>
<dbReference type="AlphaFoldDB" id="A0A1C7NKS4"/>
<evidence type="ECO:0000259" key="2">
    <source>
        <dbReference type="Pfam" id="PF09349"/>
    </source>
</evidence>
<evidence type="ECO:0000313" key="4">
    <source>
        <dbReference type="Proteomes" id="UP000093000"/>
    </source>
</evidence>
<dbReference type="EMBL" id="LUGH01000080">
    <property type="protein sequence ID" value="OBZ89743.1"/>
    <property type="molecule type" value="Genomic_DNA"/>
</dbReference>
<dbReference type="PANTHER" id="PTHR37987">
    <property type="entry name" value="CHROMOSOME 9, WHOLE GENOME SHOTGUN SEQUENCE"/>
    <property type="match status" value="1"/>
</dbReference>
<reference evidence="3 4" key="1">
    <citation type="submission" date="2016-03" db="EMBL/GenBank/DDBJ databases">
        <title>Choanephora cucurbitarum.</title>
        <authorList>
            <person name="Min B."/>
            <person name="Park H."/>
            <person name="Park J.-H."/>
            <person name="Shin H.-D."/>
            <person name="Choi I.-G."/>
        </authorList>
    </citation>
    <scope>NUCLEOTIDE SEQUENCE [LARGE SCALE GENOMIC DNA]</scope>
    <source>
        <strain evidence="3 4">KUS-F28377</strain>
    </source>
</reference>
<dbReference type="InParanoid" id="A0A1C7NKS4"/>
<evidence type="ECO:0000256" key="1">
    <source>
        <dbReference type="ARBA" id="ARBA00022631"/>
    </source>
</evidence>
<evidence type="ECO:0000313" key="3">
    <source>
        <dbReference type="EMBL" id="OBZ89743.1"/>
    </source>
</evidence>
<keyword evidence="4" id="KW-1185">Reference proteome</keyword>